<reference evidence="1" key="1">
    <citation type="submission" date="2014-11" db="EMBL/GenBank/DDBJ databases">
        <authorList>
            <person name="Amaro Gonzalez C."/>
        </authorList>
    </citation>
    <scope>NUCLEOTIDE SEQUENCE</scope>
</reference>
<dbReference type="AlphaFoldDB" id="A0A0E9QNM1"/>
<dbReference type="EMBL" id="GBXM01090163">
    <property type="protein sequence ID" value="JAH18414.1"/>
    <property type="molecule type" value="Transcribed_RNA"/>
</dbReference>
<sequence length="49" mass="6011">MHNFRFYCTIIMYFAKRLFTDHKRDYSSTVCIYLPSVKLRKQVLGRLYS</sequence>
<evidence type="ECO:0000313" key="1">
    <source>
        <dbReference type="EMBL" id="JAH18414.1"/>
    </source>
</evidence>
<accession>A0A0E9QNM1</accession>
<organism evidence="1">
    <name type="scientific">Anguilla anguilla</name>
    <name type="common">European freshwater eel</name>
    <name type="synonym">Muraena anguilla</name>
    <dbReference type="NCBI Taxonomy" id="7936"/>
    <lineage>
        <taxon>Eukaryota</taxon>
        <taxon>Metazoa</taxon>
        <taxon>Chordata</taxon>
        <taxon>Craniata</taxon>
        <taxon>Vertebrata</taxon>
        <taxon>Euteleostomi</taxon>
        <taxon>Actinopterygii</taxon>
        <taxon>Neopterygii</taxon>
        <taxon>Teleostei</taxon>
        <taxon>Anguilliformes</taxon>
        <taxon>Anguillidae</taxon>
        <taxon>Anguilla</taxon>
    </lineage>
</organism>
<protein>
    <submittedName>
        <fullName evidence="1">Uncharacterized protein</fullName>
    </submittedName>
</protein>
<proteinExistence type="predicted"/>
<reference evidence="1" key="2">
    <citation type="journal article" date="2015" name="Fish Shellfish Immunol.">
        <title>Early steps in the European eel (Anguilla anguilla)-Vibrio vulnificus interaction in the gills: Role of the RtxA13 toxin.</title>
        <authorList>
            <person name="Callol A."/>
            <person name="Pajuelo D."/>
            <person name="Ebbesson L."/>
            <person name="Teles M."/>
            <person name="MacKenzie S."/>
            <person name="Amaro C."/>
        </authorList>
    </citation>
    <scope>NUCLEOTIDE SEQUENCE</scope>
</reference>
<name>A0A0E9QNM1_ANGAN</name>